<dbReference type="SUPFAM" id="SSF52266">
    <property type="entry name" value="SGNH hydrolase"/>
    <property type="match status" value="1"/>
</dbReference>
<dbReference type="InterPro" id="IPR045136">
    <property type="entry name" value="Iah1-like"/>
</dbReference>
<dbReference type="FunFam" id="3.40.50.1110:FF:000002">
    <property type="entry name" value="isoamyl acetate-hydrolyzing esterase 1 homolog"/>
    <property type="match status" value="1"/>
</dbReference>
<evidence type="ECO:0000256" key="2">
    <source>
        <dbReference type="ARBA" id="ARBA00022801"/>
    </source>
</evidence>
<comment type="similarity">
    <text evidence="1">Belongs to the 'GDSL' lipolytic enzyme family.</text>
</comment>
<dbReference type="CDD" id="cd01838">
    <property type="entry name" value="Isoamyl_acetate_hydrolase_like"/>
    <property type="match status" value="1"/>
</dbReference>
<dbReference type="Pfam" id="PF13472">
    <property type="entry name" value="Lipase_GDSL_2"/>
    <property type="match status" value="1"/>
</dbReference>
<dbReference type="PANTHER" id="PTHR14209">
    <property type="entry name" value="ISOAMYL ACETATE-HYDROLYZING ESTERASE 1"/>
    <property type="match status" value="1"/>
</dbReference>
<proteinExistence type="inferred from homology"/>
<sequence>MVGPTRPQFVLFGSSIVQFSFSHDGWGAILADIYSRKADIFVRGYAGWNSRMALEVLDTVFPKDAVVQPSLVIVYFGGNDSCLPHPSGVGPHVPLDEYVENMKKIALHLKSLSDSTRVIFLSSPPVNEEQMRESYCENMIRTNDASKKYANACVELCREMDVRVVNLYNAIQRRNGWLSTCFTDGIHLTSEGSKIVVEEILKVITDANWEPSLHWQSMPAEFEYDSLYYSVGPDGKTGFNPSNVLLSWQAGWARF</sequence>
<dbReference type="InterPro" id="IPR036514">
    <property type="entry name" value="SGNH_hydro_sf"/>
</dbReference>
<feature type="domain" description="SGNH hydrolase-type esterase" evidence="3">
    <location>
        <begin position="11"/>
        <end position="194"/>
    </location>
</feature>
<evidence type="ECO:0000313" key="5">
    <source>
        <dbReference type="Proteomes" id="UP001454036"/>
    </source>
</evidence>
<dbReference type="InterPro" id="IPR013830">
    <property type="entry name" value="SGNH_hydro"/>
</dbReference>
<dbReference type="GO" id="GO:0016788">
    <property type="term" value="F:hydrolase activity, acting on ester bonds"/>
    <property type="evidence" value="ECO:0007669"/>
    <property type="project" value="InterPro"/>
</dbReference>
<dbReference type="AlphaFoldDB" id="A0AAV3RGY5"/>
<dbReference type="PANTHER" id="PTHR14209:SF9">
    <property type="entry name" value="GDSL ESTERASE_LIPASE CPRD49"/>
    <property type="match status" value="1"/>
</dbReference>
<organism evidence="4 5">
    <name type="scientific">Lithospermum erythrorhizon</name>
    <name type="common">Purple gromwell</name>
    <name type="synonym">Lithospermum officinale var. erythrorhizon</name>
    <dbReference type="NCBI Taxonomy" id="34254"/>
    <lineage>
        <taxon>Eukaryota</taxon>
        <taxon>Viridiplantae</taxon>
        <taxon>Streptophyta</taxon>
        <taxon>Embryophyta</taxon>
        <taxon>Tracheophyta</taxon>
        <taxon>Spermatophyta</taxon>
        <taxon>Magnoliopsida</taxon>
        <taxon>eudicotyledons</taxon>
        <taxon>Gunneridae</taxon>
        <taxon>Pentapetalae</taxon>
        <taxon>asterids</taxon>
        <taxon>lamiids</taxon>
        <taxon>Boraginales</taxon>
        <taxon>Boraginaceae</taxon>
        <taxon>Boraginoideae</taxon>
        <taxon>Lithospermeae</taxon>
        <taxon>Lithospermum</taxon>
    </lineage>
</organism>
<comment type="caution">
    <text evidence="4">The sequence shown here is derived from an EMBL/GenBank/DDBJ whole genome shotgun (WGS) entry which is preliminary data.</text>
</comment>
<keyword evidence="5" id="KW-1185">Reference proteome</keyword>
<evidence type="ECO:0000313" key="4">
    <source>
        <dbReference type="EMBL" id="GAA0175669.1"/>
    </source>
</evidence>
<reference evidence="4 5" key="1">
    <citation type="submission" date="2024-01" db="EMBL/GenBank/DDBJ databases">
        <title>The complete chloroplast genome sequence of Lithospermum erythrorhizon: insights into the phylogenetic relationship among Boraginaceae species and the maternal lineages of purple gromwells.</title>
        <authorList>
            <person name="Okada T."/>
            <person name="Watanabe K."/>
        </authorList>
    </citation>
    <scope>NUCLEOTIDE SEQUENCE [LARGE SCALE GENOMIC DNA]</scope>
</reference>
<name>A0AAV3RGY5_LITER</name>
<evidence type="ECO:0000259" key="3">
    <source>
        <dbReference type="Pfam" id="PF13472"/>
    </source>
</evidence>
<dbReference type="EMBL" id="BAABME010009710">
    <property type="protein sequence ID" value="GAA0175669.1"/>
    <property type="molecule type" value="Genomic_DNA"/>
</dbReference>
<keyword evidence="2" id="KW-0378">Hydrolase</keyword>
<dbReference type="Gene3D" id="3.40.50.1110">
    <property type="entry name" value="SGNH hydrolase"/>
    <property type="match status" value="1"/>
</dbReference>
<gene>
    <name evidence="4" type="ORF">LIER_28798</name>
</gene>
<protein>
    <submittedName>
        <fullName evidence="4">Esterase</fullName>
    </submittedName>
</protein>
<accession>A0AAV3RGY5</accession>
<evidence type="ECO:0000256" key="1">
    <source>
        <dbReference type="ARBA" id="ARBA00008668"/>
    </source>
</evidence>
<dbReference type="Proteomes" id="UP001454036">
    <property type="component" value="Unassembled WGS sequence"/>
</dbReference>